<dbReference type="RefSeq" id="WP_168868943.1">
    <property type="nucleotide sequence ID" value="NZ_JABAIA010000001.1"/>
</dbReference>
<accession>A0A847RQB9</accession>
<dbReference type="Proteomes" id="UP000570474">
    <property type="component" value="Unassembled WGS sequence"/>
</dbReference>
<gene>
    <name evidence="1" type="ORF">HGH92_01180</name>
</gene>
<name>A0A847RQB9_9BACT</name>
<sequence length="92" mass="9871">MKKAALLLIVTCCIALVVACKGLLKDMAPLQSSPPDILPLFVITHANCPGIPTAAQANASVTPDNAQLKTEPIQDAVKTIFDIYRSQNQIRQ</sequence>
<comment type="caution">
    <text evidence="1">The sequence shown here is derived from an EMBL/GenBank/DDBJ whole genome shotgun (WGS) entry which is preliminary data.</text>
</comment>
<proteinExistence type="predicted"/>
<dbReference type="EMBL" id="JABAIA010000001">
    <property type="protein sequence ID" value="NLR62905.1"/>
    <property type="molecule type" value="Genomic_DNA"/>
</dbReference>
<evidence type="ECO:0000313" key="1">
    <source>
        <dbReference type="EMBL" id="NLR62905.1"/>
    </source>
</evidence>
<reference evidence="1 2" key="1">
    <citation type="submission" date="2020-04" db="EMBL/GenBank/DDBJ databases">
        <authorList>
            <person name="Yin C."/>
        </authorList>
    </citation>
    <scope>NUCLEOTIDE SEQUENCE [LARGE SCALE GENOMIC DNA]</scope>
    <source>
        <strain evidence="1 2">Ae27</strain>
    </source>
</reference>
<dbReference type="AlphaFoldDB" id="A0A847RQB9"/>
<dbReference type="PROSITE" id="PS51257">
    <property type="entry name" value="PROKAR_LIPOPROTEIN"/>
    <property type="match status" value="1"/>
</dbReference>
<keyword evidence="2" id="KW-1185">Reference proteome</keyword>
<protein>
    <submittedName>
        <fullName evidence="1">Uncharacterized protein</fullName>
    </submittedName>
</protein>
<evidence type="ECO:0000313" key="2">
    <source>
        <dbReference type="Proteomes" id="UP000570474"/>
    </source>
</evidence>
<organism evidence="1 2">
    <name type="scientific">Chitinophaga varians</name>
    <dbReference type="NCBI Taxonomy" id="2202339"/>
    <lineage>
        <taxon>Bacteria</taxon>
        <taxon>Pseudomonadati</taxon>
        <taxon>Bacteroidota</taxon>
        <taxon>Chitinophagia</taxon>
        <taxon>Chitinophagales</taxon>
        <taxon>Chitinophagaceae</taxon>
        <taxon>Chitinophaga</taxon>
    </lineage>
</organism>